<gene>
    <name evidence="2" type="ORF">Pmani_027956</name>
</gene>
<accession>A0AAE1TVA2</accession>
<evidence type="ECO:0000313" key="2">
    <source>
        <dbReference type="EMBL" id="KAK4299793.1"/>
    </source>
</evidence>
<protein>
    <recommendedName>
        <fullName evidence="1">DUF3517 domain-containing protein</fullName>
    </recommendedName>
</protein>
<dbReference type="AlphaFoldDB" id="A0AAE1TVA2"/>
<dbReference type="Pfam" id="PF12030">
    <property type="entry name" value="DUF3517"/>
    <property type="match status" value="1"/>
</dbReference>
<dbReference type="InterPro" id="IPR030476">
    <property type="entry name" value="Pentaxin_CS"/>
</dbReference>
<dbReference type="Proteomes" id="UP001292094">
    <property type="component" value="Unassembled WGS sequence"/>
</dbReference>
<evidence type="ECO:0000313" key="3">
    <source>
        <dbReference type="Proteomes" id="UP001292094"/>
    </source>
</evidence>
<evidence type="ECO:0000259" key="1">
    <source>
        <dbReference type="Pfam" id="PF12030"/>
    </source>
</evidence>
<dbReference type="EMBL" id="JAWZYT010003172">
    <property type="protein sequence ID" value="KAK4299793.1"/>
    <property type="molecule type" value="Genomic_DNA"/>
</dbReference>
<reference evidence="2" key="1">
    <citation type="submission" date="2023-11" db="EMBL/GenBank/DDBJ databases">
        <title>Genome assemblies of two species of porcelain crab, Petrolisthes cinctipes and Petrolisthes manimaculis (Anomura: Porcellanidae).</title>
        <authorList>
            <person name="Angst P."/>
        </authorList>
    </citation>
    <scope>NUCLEOTIDE SEQUENCE</scope>
    <source>
        <strain evidence="2">PB745_02</strain>
        <tissue evidence="2">Gill</tissue>
    </source>
</reference>
<dbReference type="PROSITE" id="PS00289">
    <property type="entry name" value="PTX_1"/>
    <property type="match status" value="1"/>
</dbReference>
<dbReference type="InterPro" id="IPR021905">
    <property type="entry name" value="DUF3517"/>
</dbReference>
<keyword evidence="3" id="KW-1185">Reference proteome</keyword>
<sequence length="180" mass="20878">MKNQCFGGEYMGEQVFDNIMKRFLKKLIMTNHPFVLQPPQDRVAESEEIAMISTQLCRLDQSGGGCTLSDQLLLLNKEVSEHGRHLTQYFHLFHLYASLGLPELLLLNKEVSEHGRHLTQYFHLFHLYVSLGLPEKLQLLKVSEHGRHLTQYFHLFHHLCISWPSREVTAAQEYSTTSKS</sequence>
<organism evidence="2 3">
    <name type="scientific">Petrolisthes manimaculis</name>
    <dbReference type="NCBI Taxonomy" id="1843537"/>
    <lineage>
        <taxon>Eukaryota</taxon>
        <taxon>Metazoa</taxon>
        <taxon>Ecdysozoa</taxon>
        <taxon>Arthropoda</taxon>
        <taxon>Crustacea</taxon>
        <taxon>Multicrustacea</taxon>
        <taxon>Malacostraca</taxon>
        <taxon>Eumalacostraca</taxon>
        <taxon>Eucarida</taxon>
        <taxon>Decapoda</taxon>
        <taxon>Pleocyemata</taxon>
        <taxon>Anomura</taxon>
        <taxon>Galatheoidea</taxon>
        <taxon>Porcellanidae</taxon>
        <taxon>Petrolisthes</taxon>
    </lineage>
</organism>
<proteinExistence type="predicted"/>
<name>A0AAE1TVA2_9EUCA</name>
<comment type="caution">
    <text evidence="2">The sequence shown here is derived from an EMBL/GenBank/DDBJ whole genome shotgun (WGS) entry which is preliminary data.</text>
</comment>
<feature type="domain" description="DUF3517" evidence="1">
    <location>
        <begin position="107"/>
        <end position="141"/>
    </location>
</feature>